<accession>A0ABQ8L5G8</accession>
<reference evidence="2 3" key="1">
    <citation type="submission" date="2022-01" db="EMBL/GenBank/DDBJ databases">
        <title>A high-quality chromosome-level genome assembly of rohu carp, Labeo rohita.</title>
        <authorList>
            <person name="Arick M.A. II"/>
            <person name="Hsu C.-Y."/>
            <person name="Magbanua Z."/>
            <person name="Pechanova O."/>
            <person name="Grover C."/>
            <person name="Miller E."/>
            <person name="Thrash A."/>
            <person name="Ezzel L."/>
            <person name="Alam S."/>
            <person name="Benzie J."/>
            <person name="Hamilton M."/>
            <person name="Karsi A."/>
            <person name="Lawrence M.L."/>
            <person name="Peterson D.G."/>
        </authorList>
    </citation>
    <scope>NUCLEOTIDE SEQUENCE [LARGE SCALE GENOMIC DNA]</scope>
    <source>
        <strain evidence="3">BAU-BD-2019</strain>
        <tissue evidence="2">Blood</tissue>
    </source>
</reference>
<proteinExistence type="predicted"/>
<dbReference type="Proteomes" id="UP000830375">
    <property type="component" value="Unassembled WGS sequence"/>
</dbReference>
<feature type="compositionally biased region" description="Polar residues" evidence="1">
    <location>
        <begin position="418"/>
        <end position="427"/>
    </location>
</feature>
<evidence type="ECO:0000313" key="3">
    <source>
        <dbReference type="Proteomes" id="UP000830375"/>
    </source>
</evidence>
<protein>
    <submittedName>
        <fullName evidence="2">Papilin</fullName>
    </submittedName>
</protein>
<dbReference type="PANTHER" id="PTHR35617:SF3">
    <property type="entry name" value="CORE-BINDING (CB) DOMAIN-CONTAINING PROTEIN"/>
    <property type="match status" value="1"/>
</dbReference>
<dbReference type="PANTHER" id="PTHR35617">
    <property type="entry name" value="PHAGE_INTEGRASE DOMAIN-CONTAINING PROTEIN"/>
    <property type="match status" value="1"/>
</dbReference>
<organism evidence="2 3">
    <name type="scientific">Labeo rohita</name>
    <name type="common">Indian major carp</name>
    <name type="synonym">Cyprinus rohita</name>
    <dbReference type="NCBI Taxonomy" id="84645"/>
    <lineage>
        <taxon>Eukaryota</taxon>
        <taxon>Metazoa</taxon>
        <taxon>Chordata</taxon>
        <taxon>Craniata</taxon>
        <taxon>Vertebrata</taxon>
        <taxon>Euteleostomi</taxon>
        <taxon>Actinopterygii</taxon>
        <taxon>Neopterygii</taxon>
        <taxon>Teleostei</taxon>
        <taxon>Ostariophysi</taxon>
        <taxon>Cypriniformes</taxon>
        <taxon>Cyprinidae</taxon>
        <taxon>Labeoninae</taxon>
        <taxon>Labeonini</taxon>
        <taxon>Labeo</taxon>
    </lineage>
</organism>
<evidence type="ECO:0000313" key="2">
    <source>
        <dbReference type="EMBL" id="KAI2645907.1"/>
    </source>
</evidence>
<feature type="region of interest" description="Disordered" evidence="1">
    <location>
        <begin position="374"/>
        <end position="429"/>
    </location>
</feature>
<comment type="caution">
    <text evidence="2">The sequence shown here is derived from an EMBL/GenBank/DDBJ whole genome shotgun (WGS) entry which is preliminary data.</text>
</comment>
<keyword evidence="3" id="KW-1185">Reference proteome</keyword>
<dbReference type="CDD" id="cd09275">
    <property type="entry name" value="RNase_HI_RT_DIRS1"/>
    <property type="match status" value="1"/>
</dbReference>
<dbReference type="EMBL" id="JACTAM010002123">
    <property type="protein sequence ID" value="KAI2645907.1"/>
    <property type="molecule type" value="Genomic_DNA"/>
</dbReference>
<gene>
    <name evidence="2" type="ORF">H4Q32_025253</name>
</gene>
<name>A0ABQ8L5G8_LABRO</name>
<evidence type="ECO:0000256" key="1">
    <source>
        <dbReference type="SAM" id="MobiDB-lite"/>
    </source>
</evidence>
<sequence>MESLQGGSGSSGHWRALRRKRKVEEERRSCHSFAAGEDHCHHHLLFASPARHDRCLTCLGNEHTEMAFVDGSCPHCEHMSMAALRFRLSCSRMVPLAPSWPGSSGSTSLAATLESAGSSCGEPCVSFGAPEEDRMSITASEEGLTPDEAEESAEQLPSMAAAQSEADSELAAMLLWAAKSIGLVVRKPTSPEPSQLDDWFLGSRRDSNQPRLAPVPFFLEVHEELTKMWKAPYSGVAVHLCLQNAATWRNRPCLPSKACKLLSSLAAKAYSAAGQAASVLHAMAILQVHQAQALKQLHAGWPNKGVMQELRTATDFALRATKMADADKVLFLDASVSQAGLFGDIVKDFAQQFSVVQKQTEAIKHILPWCESTKPPVAKPSSARRRGRPPGASTPAPPKESMAPQRGCQAGCGKGAQPTAQASNSTRTTRRWERLLCGGLQHLRPCPWPTHSQKEQFSLSLGHSPQIQFLSDALLPQTRTRVLNLQENQGWKMYAAPCSPTLWWDATPPTLSHLPPHGCPTIGASLPPLIPPGIAAQGWLSRTVRRLRCPTRKASTQTQMLLSCVQRIEPVPPAVMKLGFQVQGHLASPCQLGEEQALPCAEHLFSRDGAGFGQNDGTPHGRARTVSAQLSELIQTQHSGPSKDLSEAPGAYGSCSRGHAARLASYETASALAPWPDPEMGTVAHLHLRVLNRSFSAHGQMLFKMGREKHYFMHSAPGLVLLPPGWAGMLYATGKQPRAPGQDLDCLELLAVFLALRWFHLMLRGEHVLVRMDNMATVAYINRQGGLRSRRMLQLTRHLLLWSLKWLKSLGAVRALRIYVDRTWSFRRSEQLFVCFGGQQKGNAISKQRLSHWVVDAITLAYQCQGEPCPLGVRAQCYGLAHGASPADICRAAGWAAPKTFAPSRCGLNL</sequence>